<dbReference type="AlphaFoldDB" id="A0AAN9LJE8"/>
<dbReference type="SUPFAM" id="SSF111331">
    <property type="entry name" value="NAD kinase/diacylglycerol kinase-like"/>
    <property type="match status" value="1"/>
</dbReference>
<evidence type="ECO:0000313" key="4">
    <source>
        <dbReference type="Proteomes" id="UP001374584"/>
    </source>
</evidence>
<dbReference type="PANTHER" id="PTHR12358">
    <property type="entry name" value="SPHINGOSINE KINASE"/>
    <property type="match status" value="1"/>
</dbReference>
<evidence type="ECO:0000259" key="2">
    <source>
        <dbReference type="PROSITE" id="PS50146"/>
    </source>
</evidence>
<feature type="region of interest" description="Disordered" evidence="1">
    <location>
        <begin position="127"/>
        <end position="151"/>
    </location>
</feature>
<dbReference type="InterPro" id="IPR001206">
    <property type="entry name" value="Diacylglycerol_kinase_cat_dom"/>
</dbReference>
<proteinExistence type="predicted"/>
<dbReference type="InterPro" id="IPR045363">
    <property type="entry name" value="CERK_C"/>
</dbReference>
<dbReference type="GO" id="GO:0001729">
    <property type="term" value="F:ceramide kinase activity"/>
    <property type="evidence" value="ECO:0007669"/>
    <property type="project" value="TreeGrafter"/>
</dbReference>
<evidence type="ECO:0000256" key="1">
    <source>
        <dbReference type="SAM" id="MobiDB-lite"/>
    </source>
</evidence>
<dbReference type="Proteomes" id="UP001374584">
    <property type="component" value="Unassembled WGS sequence"/>
</dbReference>
<accession>A0AAN9LJE8</accession>
<dbReference type="Pfam" id="PF00781">
    <property type="entry name" value="DAGK_cat"/>
    <property type="match status" value="1"/>
</dbReference>
<dbReference type="PANTHER" id="PTHR12358:SF6">
    <property type="entry name" value="CERAMIDE KINASE"/>
    <property type="match status" value="1"/>
</dbReference>
<reference evidence="3 4" key="1">
    <citation type="submission" date="2024-01" db="EMBL/GenBank/DDBJ databases">
        <title>The genomes of 5 underutilized Papilionoideae crops provide insights into root nodulation and disease resistanc.</title>
        <authorList>
            <person name="Jiang F."/>
        </authorList>
    </citation>
    <scope>NUCLEOTIDE SEQUENCE [LARGE SCALE GENOMIC DNA]</scope>
    <source>
        <strain evidence="3">JINMINGXINNONG_FW02</strain>
        <tissue evidence="3">Leaves</tissue>
    </source>
</reference>
<dbReference type="Gene3D" id="3.40.50.10330">
    <property type="entry name" value="Probable inorganic polyphosphate/atp-NAD kinase, domain 1"/>
    <property type="match status" value="1"/>
</dbReference>
<evidence type="ECO:0000313" key="3">
    <source>
        <dbReference type="EMBL" id="KAK7334508.1"/>
    </source>
</evidence>
<organism evidence="3 4">
    <name type="scientific">Phaseolus coccineus</name>
    <name type="common">Scarlet runner bean</name>
    <name type="synonym">Phaseolus multiflorus</name>
    <dbReference type="NCBI Taxonomy" id="3886"/>
    <lineage>
        <taxon>Eukaryota</taxon>
        <taxon>Viridiplantae</taxon>
        <taxon>Streptophyta</taxon>
        <taxon>Embryophyta</taxon>
        <taxon>Tracheophyta</taxon>
        <taxon>Spermatophyta</taxon>
        <taxon>Magnoliopsida</taxon>
        <taxon>eudicotyledons</taxon>
        <taxon>Gunneridae</taxon>
        <taxon>Pentapetalae</taxon>
        <taxon>rosids</taxon>
        <taxon>fabids</taxon>
        <taxon>Fabales</taxon>
        <taxon>Fabaceae</taxon>
        <taxon>Papilionoideae</taxon>
        <taxon>50 kb inversion clade</taxon>
        <taxon>NPAAA clade</taxon>
        <taxon>indigoferoid/millettioid clade</taxon>
        <taxon>Phaseoleae</taxon>
        <taxon>Phaseolus</taxon>
    </lineage>
</organism>
<feature type="domain" description="DAGKc" evidence="2">
    <location>
        <begin position="496"/>
        <end position="703"/>
    </location>
</feature>
<comment type="caution">
    <text evidence="3">The sequence shown here is derived from an EMBL/GenBank/DDBJ whole genome shotgun (WGS) entry which is preliminary data.</text>
</comment>
<dbReference type="Gene3D" id="2.60.200.40">
    <property type="match status" value="1"/>
</dbReference>
<keyword evidence="4" id="KW-1185">Reference proteome</keyword>
<dbReference type="InterPro" id="IPR017438">
    <property type="entry name" value="ATP-NAD_kinase_N"/>
</dbReference>
<name>A0AAN9LJE8_PHACN</name>
<dbReference type="InterPro" id="IPR050187">
    <property type="entry name" value="Lipid_Phosphate_FormReg"/>
</dbReference>
<feature type="compositionally biased region" description="Basic and acidic residues" evidence="1">
    <location>
        <begin position="132"/>
        <end position="142"/>
    </location>
</feature>
<dbReference type="GO" id="GO:0016020">
    <property type="term" value="C:membrane"/>
    <property type="evidence" value="ECO:0007669"/>
    <property type="project" value="GOC"/>
</dbReference>
<dbReference type="EMBL" id="JAYMYR010000010">
    <property type="protein sequence ID" value="KAK7334508.1"/>
    <property type="molecule type" value="Genomic_DNA"/>
</dbReference>
<dbReference type="GO" id="GO:0006672">
    <property type="term" value="P:ceramide metabolic process"/>
    <property type="evidence" value="ECO:0007669"/>
    <property type="project" value="TreeGrafter"/>
</dbReference>
<dbReference type="InterPro" id="IPR016064">
    <property type="entry name" value="NAD/diacylglycerol_kinase_sf"/>
</dbReference>
<gene>
    <name evidence="3" type="ORF">VNO80_26265</name>
</gene>
<dbReference type="PROSITE" id="PS50146">
    <property type="entry name" value="DAGK"/>
    <property type="match status" value="1"/>
</dbReference>
<protein>
    <recommendedName>
        <fullName evidence="2">DAGKc domain-containing protein</fullName>
    </recommendedName>
</protein>
<dbReference type="Pfam" id="PF19280">
    <property type="entry name" value="CERK_C"/>
    <property type="match status" value="1"/>
</dbReference>
<sequence>MEREGNDCDVGDTSLTASLFDDEASVLSSTFLLDHVGEVTLTFHSDRLSWKLVGPLDNINSFSEELVLWDYRGFSTIGSHFLLLAMIRRCRENTSCSFAEGLTIEEGEINLHAPGEMKRKKTQRVMGLGSNDKSHSCGKESGGETSPLVGGHQAHLNFQSSRLTLLGDGGKEKIHAIVSLHDCNKILERARVGAELGQMRVDPIPTKCINVYGFGQVDGLRKAEKNFVVHETPSVKLEQMLVTEERVENVKDLGIMSFEKYTDVFGFITSYQFGESMLEKVSIVEALVFYVKAETKTLGLMSGFGACKGSNCNGKTVIEWLILWKNKAMEEATWEEANLVKGKLLSPVMGYLQPRYSGPTRVTSGNNFGLFVIRQINCFSEELMSWYGWGFSSDVSTCLRVKYFPKVATEIKLSEIYAVELNDHGSIYISSLPPATECLLLGEDIQTYRFTVHGFIRSKNQPSQCILADYTFGHTNLQMCRKWVNQLNASLKQEVGRPKNLLVFVHPRSGKGNGCRTWEAVAPIFSRAKVETKVIVTERAGEAFGVMSSITNMELNSYDGVVAVGGDGFFNEILNGFLSPRFKAPYPPTPSDFVHVVKDNGYSLAHDDDDEIVGETSSKKEDQFPLISSPKQFGSRISNLNSSDKAAEFPVPNEWFRFGIIPAGSTDAIVICTTGTRDPITSALHIVLGKRVHLDIAQVVRWKTTPRSEVEPNVRYAASFSGYGFYGDVITESEKYRWMGPKRYDYAGTMVFLKHRSYEAEIAYLDVESDEINLTSKRDHQGNLIRAKHICRTNCKVCNEKPNHASVGVCSLTPHLNSEETRWARSKGHFLSVGAAVISCRNEKAPDGLVADAHLSDGFLHLILIRDCPHASYLWHLTQLTRRGGSPLNFKFVEHHKTPAFSFTSSGDESVWNVDGEIFQAHQLSAQVFRGLVSMFASGPEV</sequence>